<accession>A0ABZ2KFR9</accession>
<gene>
    <name evidence="2" type="ORF">LZC95_03645</name>
</gene>
<dbReference type="SUPFAM" id="SSF143120">
    <property type="entry name" value="YefM-like"/>
    <property type="match status" value="1"/>
</dbReference>
<evidence type="ECO:0000256" key="1">
    <source>
        <dbReference type="ARBA" id="ARBA00009981"/>
    </source>
</evidence>
<dbReference type="InterPro" id="IPR036165">
    <property type="entry name" value="YefM-like_sf"/>
</dbReference>
<organism evidence="2 3">
    <name type="scientific">Pendulispora brunnea</name>
    <dbReference type="NCBI Taxonomy" id="2905690"/>
    <lineage>
        <taxon>Bacteria</taxon>
        <taxon>Pseudomonadati</taxon>
        <taxon>Myxococcota</taxon>
        <taxon>Myxococcia</taxon>
        <taxon>Myxococcales</taxon>
        <taxon>Sorangiineae</taxon>
        <taxon>Pendulisporaceae</taxon>
        <taxon>Pendulispora</taxon>
    </lineage>
</organism>
<sequence>MKQMTIAQVGQNFTVAAREAEQEPIEITRHGHGVLVLLSSDEFKRLSRPFPARLRAWLAENTPTPGHAFEEHR</sequence>
<evidence type="ECO:0000313" key="3">
    <source>
        <dbReference type="Proteomes" id="UP001379533"/>
    </source>
</evidence>
<reference evidence="2 3" key="1">
    <citation type="submission" date="2021-12" db="EMBL/GenBank/DDBJ databases">
        <title>Discovery of the Pendulisporaceae a myxobacterial family with distinct sporulation behavior and unique specialized metabolism.</title>
        <authorList>
            <person name="Garcia R."/>
            <person name="Popoff A."/>
            <person name="Bader C.D."/>
            <person name="Loehr J."/>
            <person name="Walesch S."/>
            <person name="Walt C."/>
            <person name="Boldt J."/>
            <person name="Bunk B."/>
            <person name="Haeckl F.J.F.P.J."/>
            <person name="Gunesch A.P."/>
            <person name="Birkelbach J."/>
            <person name="Nuebel U."/>
            <person name="Pietschmann T."/>
            <person name="Bach T."/>
            <person name="Mueller R."/>
        </authorList>
    </citation>
    <scope>NUCLEOTIDE SEQUENCE [LARGE SCALE GENOMIC DNA]</scope>
    <source>
        <strain evidence="2 3">MSr12523</strain>
    </source>
</reference>
<evidence type="ECO:0000313" key="2">
    <source>
        <dbReference type="EMBL" id="WXA95930.1"/>
    </source>
</evidence>
<dbReference type="Proteomes" id="UP001379533">
    <property type="component" value="Chromosome"/>
</dbReference>
<proteinExistence type="inferred from homology"/>
<dbReference type="NCBIfam" id="TIGR01552">
    <property type="entry name" value="phd_fam"/>
    <property type="match status" value="1"/>
</dbReference>
<name>A0ABZ2KFR9_9BACT</name>
<protein>
    <submittedName>
        <fullName evidence="2">Type II toxin-antitoxin system Phd/YefM family antitoxin</fullName>
    </submittedName>
</protein>
<dbReference type="Gene3D" id="3.40.1620.10">
    <property type="entry name" value="YefM-like domain"/>
    <property type="match status" value="1"/>
</dbReference>
<comment type="similarity">
    <text evidence="1">Belongs to the phD/YefM antitoxin family.</text>
</comment>
<keyword evidence="3" id="KW-1185">Reference proteome</keyword>
<dbReference type="EMBL" id="CP089982">
    <property type="protein sequence ID" value="WXA95930.1"/>
    <property type="molecule type" value="Genomic_DNA"/>
</dbReference>
<dbReference type="RefSeq" id="WP_394846541.1">
    <property type="nucleotide sequence ID" value="NZ_CP089982.1"/>
</dbReference>